<dbReference type="EMBL" id="BLLK01000019">
    <property type="protein sequence ID" value="GFH43882.1"/>
    <property type="molecule type" value="Genomic_DNA"/>
</dbReference>
<accession>A0AAD3CD21</accession>
<feature type="chain" id="PRO_5042106718" description="SET domain-containing protein" evidence="2">
    <location>
        <begin position="24"/>
        <end position="336"/>
    </location>
</feature>
<dbReference type="CDD" id="cd08161">
    <property type="entry name" value="SET"/>
    <property type="match status" value="1"/>
</dbReference>
<dbReference type="InterPro" id="IPR046341">
    <property type="entry name" value="SET_dom_sf"/>
</dbReference>
<evidence type="ECO:0000313" key="4">
    <source>
        <dbReference type="EMBL" id="GFH43882.1"/>
    </source>
</evidence>
<evidence type="ECO:0000313" key="5">
    <source>
        <dbReference type="Proteomes" id="UP001054902"/>
    </source>
</evidence>
<dbReference type="PROSITE" id="PS50280">
    <property type="entry name" value="SET"/>
    <property type="match status" value="1"/>
</dbReference>
<sequence>MLRKSLLFLIFLCVSFLGDDSLATGADSVPQEEATNDDKTCVATENNNGECDASATLAVDEEDYEYYEDDDEEEFYDEDEEDEEDEDYDEEDIYSYEEDYEEDDDEYEIEEEEDSDGSINYWTREYWTTEHKNQNRTIFDLWFNLKCDVLFEKERPIPTTEQFEDAIELYNDIFEDEEELQIDLNEKGFYVPVEVKHVPMKGRGLFATRDIKKGEVVRKEVRVGRFYDARDYREFVLNLEVDFACDVLQWAYTILDADEYYVGVDLDEASICNDGGENDANVVLVTDEEFKKAHMEEGDKWYLYEVAARDIKAGEELLCLYKEFDRLNGWEQLGLE</sequence>
<dbReference type="AlphaFoldDB" id="A0AAD3CD21"/>
<keyword evidence="5" id="KW-1185">Reference proteome</keyword>
<reference evidence="4 5" key="1">
    <citation type="journal article" date="2021" name="Sci. Rep.">
        <title>The genome of the diatom Chaetoceros tenuissimus carries an ancient integrated fragment of an extant virus.</title>
        <authorList>
            <person name="Hongo Y."/>
            <person name="Kimura K."/>
            <person name="Takaki Y."/>
            <person name="Yoshida Y."/>
            <person name="Baba S."/>
            <person name="Kobayashi G."/>
            <person name="Nagasaki K."/>
            <person name="Hano T."/>
            <person name="Tomaru Y."/>
        </authorList>
    </citation>
    <scope>NUCLEOTIDE SEQUENCE [LARGE SCALE GENOMIC DNA]</scope>
    <source>
        <strain evidence="4 5">NIES-3715</strain>
    </source>
</reference>
<feature type="signal peptide" evidence="2">
    <location>
        <begin position="1"/>
        <end position="23"/>
    </location>
</feature>
<protein>
    <recommendedName>
        <fullName evidence="3">SET domain-containing protein</fullName>
    </recommendedName>
</protein>
<feature type="compositionally biased region" description="Acidic residues" evidence="1">
    <location>
        <begin position="59"/>
        <end position="116"/>
    </location>
</feature>
<gene>
    <name evidence="4" type="ORF">CTEN210_00355</name>
</gene>
<comment type="caution">
    <text evidence="4">The sequence shown here is derived from an EMBL/GenBank/DDBJ whole genome shotgun (WGS) entry which is preliminary data.</text>
</comment>
<dbReference type="InterPro" id="IPR001214">
    <property type="entry name" value="SET_dom"/>
</dbReference>
<evidence type="ECO:0000259" key="3">
    <source>
        <dbReference type="PROSITE" id="PS50280"/>
    </source>
</evidence>
<evidence type="ECO:0000256" key="1">
    <source>
        <dbReference type="SAM" id="MobiDB-lite"/>
    </source>
</evidence>
<feature type="region of interest" description="Disordered" evidence="1">
    <location>
        <begin position="27"/>
        <end position="116"/>
    </location>
</feature>
<organism evidence="4 5">
    <name type="scientific">Chaetoceros tenuissimus</name>
    <dbReference type="NCBI Taxonomy" id="426638"/>
    <lineage>
        <taxon>Eukaryota</taxon>
        <taxon>Sar</taxon>
        <taxon>Stramenopiles</taxon>
        <taxon>Ochrophyta</taxon>
        <taxon>Bacillariophyta</taxon>
        <taxon>Coscinodiscophyceae</taxon>
        <taxon>Chaetocerotophycidae</taxon>
        <taxon>Chaetocerotales</taxon>
        <taxon>Chaetocerotaceae</taxon>
        <taxon>Chaetoceros</taxon>
    </lineage>
</organism>
<dbReference type="SUPFAM" id="SSF82199">
    <property type="entry name" value="SET domain"/>
    <property type="match status" value="1"/>
</dbReference>
<proteinExistence type="predicted"/>
<evidence type="ECO:0000256" key="2">
    <source>
        <dbReference type="SAM" id="SignalP"/>
    </source>
</evidence>
<keyword evidence="2" id="KW-0732">Signal</keyword>
<feature type="domain" description="SET" evidence="3">
    <location>
        <begin position="191"/>
        <end position="322"/>
    </location>
</feature>
<dbReference type="Pfam" id="PF00856">
    <property type="entry name" value="SET"/>
    <property type="match status" value="1"/>
</dbReference>
<dbReference type="Proteomes" id="UP001054902">
    <property type="component" value="Unassembled WGS sequence"/>
</dbReference>
<name>A0AAD3CD21_9STRA</name>
<dbReference type="Gene3D" id="2.170.270.10">
    <property type="entry name" value="SET domain"/>
    <property type="match status" value="1"/>
</dbReference>